<dbReference type="AlphaFoldDB" id="A0A915CDW6"/>
<keyword evidence="5" id="KW-0378">Hydrolase</keyword>
<keyword evidence="6" id="KW-0862">Zinc</keyword>
<dbReference type="GO" id="GO:0005886">
    <property type="term" value="C:plasma membrane"/>
    <property type="evidence" value="ECO:0007669"/>
    <property type="project" value="TreeGrafter"/>
</dbReference>
<dbReference type="Gene3D" id="3.40.390.10">
    <property type="entry name" value="Collagenase (Catalytic Domain)"/>
    <property type="match status" value="1"/>
</dbReference>
<evidence type="ECO:0000256" key="6">
    <source>
        <dbReference type="ARBA" id="ARBA00022833"/>
    </source>
</evidence>
<dbReference type="GO" id="GO:0004222">
    <property type="term" value="F:metalloendopeptidase activity"/>
    <property type="evidence" value="ECO:0007669"/>
    <property type="project" value="InterPro"/>
</dbReference>
<keyword evidence="4" id="KW-0479">Metal-binding</keyword>
<keyword evidence="10" id="KW-1185">Reference proteome</keyword>
<dbReference type="InterPro" id="IPR042089">
    <property type="entry name" value="Peptidase_M13_dom_2"/>
</dbReference>
<dbReference type="PRINTS" id="PR00786">
    <property type="entry name" value="NEPRILYSIN"/>
</dbReference>
<dbReference type="InterPro" id="IPR024079">
    <property type="entry name" value="MetalloPept_cat_dom_sf"/>
</dbReference>
<evidence type="ECO:0000256" key="7">
    <source>
        <dbReference type="ARBA" id="ARBA00023049"/>
    </source>
</evidence>
<reference evidence="11" key="1">
    <citation type="submission" date="2022-11" db="UniProtKB">
        <authorList>
            <consortium name="WormBaseParasite"/>
        </authorList>
    </citation>
    <scope>IDENTIFICATION</scope>
</reference>
<dbReference type="Gene3D" id="1.10.1380.10">
    <property type="entry name" value="Neutral endopeptidase , domain2"/>
    <property type="match status" value="1"/>
</dbReference>
<feature type="domain" description="Peptidase M13 N-terminal" evidence="9">
    <location>
        <begin position="23"/>
        <end position="436"/>
    </location>
</feature>
<feature type="domain" description="Peptidase M13 C-terminal" evidence="8">
    <location>
        <begin position="498"/>
        <end position="696"/>
    </location>
</feature>
<keyword evidence="3" id="KW-0645">Protease</keyword>
<dbReference type="Proteomes" id="UP000887569">
    <property type="component" value="Unplaced"/>
</dbReference>
<evidence type="ECO:0000256" key="1">
    <source>
        <dbReference type="ARBA" id="ARBA00001947"/>
    </source>
</evidence>
<dbReference type="Pfam" id="PF05649">
    <property type="entry name" value="Peptidase_M13_N"/>
    <property type="match status" value="1"/>
</dbReference>
<dbReference type="Pfam" id="PF01431">
    <property type="entry name" value="Peptidase_M13"/>
    <property type="match status" value="1"/>
</dbReference>
<comment type="similarity">
    <text evidence="2">Belongs to the peptidase M13 family.</text>
</comment>
<protein>
    <submittedName>
        <fullName evidence="11">Uncharacterized protein</fullName>
    </submittedName>
</protein>
<name>A0A915CDW6_PARUN</name>
<dbReference type="PANTHER" id="PTHR11733:SF133">
    <property type="entry name" value="PHOSPHATE-REGULATING NEUTRAL ENDOPEPTIDASE PHEX"/>
    <property type="match status" value="1"/>
</dbReference>
<dbReference type="GO" id="GO:0016485">
    <property type="term" value="P:protein processing"/>
    <property type="evidence" value="ECO:0007669"/>
    <property type="project" value="TreeGrafter"/>
</dbReference>
<dbReference type="InterPro" id="IPR018497">
    <property type="entry name" value="Peptidase_M13_C"/>
</dbReference>
<accession>A0A915CDW6</accession>
<evidence type="ECO:0000256" key="5">
    <source>
        <dbReference type="ARBA" id="ARBA00022801"/>
    </source>
</evidence>
<keyword evidence="7" id="KW-0482">Metalloprotease</keyword>
<dbReference type="PANTHER" id="PTHR11733">
    <property type="entry name" value="ZINC METALLOPROTEASE FAMILY M13 NEPRILYSIN-RELATED"/>
    <property type="match status" value="1"/>
</dbReference>
<organism evidence="10 11">
    <name type="scientific">Parascaris univalens</name>
    <name type="common">Nematode worm</name>
    <dbReference type="NCBI Taxonomy" id="6257"/>
    <lineage>
        <taxon>Eukaryota</taxon>
        <taxon>Metazoa</taxon>
        <taxon>Ecdysozoa</taxon>
        <taxon>Nematoda</taxon>
        <taxon>Chromadorea</taxon>
        <taxon>Rhabditida</taxon>
        <taxon>Spirurina</taxon>
        <taxon>Ascaridomorpha</taxon>
        <taxon>Ascaridoidea</taxon>
        <taxon>Ascarididae</taxon>
        <taxon>Parascaris</taxon>
    </lineage>
</organism>
<evidence type="ECO:0000256" key="4">
    <source>
        <dbReference type="ARBA" id="ARBA00022723"/>
    </source>
</evidence>
<dbReference type="PROSITE" id="PS51885">
    <property type="entry name" value="NEPRILYSIN"/>
    <property type="match status" value="1"/>
</dbReference>
<evidence type="ECO:0000259" key="9">
    <source>
        <dbReference type="Pfam" id="PF05649"/>
    </source>
</evidence>
<evidence type="ECO:0000313" key="11">
    <source>
        <dbReference type="WBParaSite" id="PgR129_g013_t01"/>
    </source>
</evidence>
<evidence type="ECO:0000313" key="10">
    <source>
        <dbReference type="Proteomes" id="UP000887569"/>
    </source>
</evidence>
<evidence type="ECO:0000256" key="2">
    <source>
        <dbReference type="ARBA" id="ARBA00007357"/>
    </source>
</evidence>
<comment type="cofactor">
    <cofactor evidence="1">
        <name>Zn(2+)</name>
        <dbReference type="ChEBI" id="CHEBI:29105"/>
    </cofactor>
</comment>
<dbReference type="GO" id="GO:0046872">
    <property type="term" value="F:metal ion binding"/>
    <property type="evidence" value="ECO:0007669"/>
    <property type="project" value="UniProtKB-KW"/>
</dbReference>
<proteinExistence type="inferred from homology"/>
<evidence type="ECO:0000256" key="3">
    <source>
        <dbReference type="ARBA" id="ARBA00022670"/>
    </source>
</evidence>
<dbReference type="InterPro" id="IPR008753">
    <property type="entry name" value="Peptidase_M13_N"/>
</dbReference>
<dbReference type="InterPro" id="IPR000718">
    <property type="entry name" value="Peptidase_M13"/>
</dbReference>
<dbReference type="CDD" id="cd08662">
    <property type="entry name" value="M13"/>
    <property type="match status" value="1"/>
</dbReference>
<sequence length="697" mass="80410">CTSRSCVRASALMLEKMNVNADPCDDFFEFACGRWVREVTPVIATPQWNVIIATGISAISQLAKKLDELLLNSSSMKINSAEEKAVSLYASCIDEERLRELGVRPWLAFVESIGGWAPHERFDVQPLEELLASLYAKSTYPLVWVGSLIDDRNTSTQVITIDEPVPALMYVNLYQSPPLPVTAEGVIDGNCSEFLKALYEMSVYMAVNLLNVESSAELNYSIAEMVEFEWRTVMMSSSLEENRTSKQVYYSTELQTLNNIAPFLNWTVFLGHVYQTEKIDKRERIVIKRGVRWLQRLNAVIQEYQSTARGRRAIESYVKWRAMLIHLQYVTLDFRKQPRGMQLYFERFLFNIAFNEHRTLFCLLRATNLLPIPFASIFRKILPEEEKKNKELVSDISYSIRREFHRQVKEHNEWLEESTKLNVLRKLDNMESLVSYSEQIFLEKAMENEYSELHVDKMDMFWSMVNASRFSRQLLLKRLRQPVERLGWLDNTSPMTINALYNFERNLIILPMMITRPPFADSNMPLLFNYASIGSIIGHEMSHAFDLTGRQHDENGSLRNTWNEQAVKAFDERSQCFIEQYSEFAQRGYPIDANKTLNENVGDNVGLKLAYQAWKSQEAHASFHLPGTNFNGDQAFFVAYAQTWCGKNGEQQKLHPEVHSLDSLRVLGPMQNSDAFAQAFNCPSGSAMNPRRKCAIW</sequence>
<dbReference type="WBParaSite" id="PgR129_g013_t01">
    <property type="protein sequence ID" value="PgR129_g013_t01"/>
    <property type="gene ID" value="PgR129_g013"/>
</dbReference>
<dbReference type="SUPFAM" id="SSF55486">
    <property type="entry name" value="Metalloproteases ('zincins'), catalytic domain"/>
    <property type="match status" value="1"/>
</dbReference>
<evidence type="ECO:0000259" key="8">
    <source>
        <dbReference type="Pfam" id="PF01431"/>
    </source>
</evidence>